<dbReference type="PRINTS" id="PR00205">
    <property type="entry name" value="CADHERIN"/>
</dbReference>
<feature type="domain" description="Cadherin" evidence="8">
    <location>
        <begin position="182"/>
        <end position="246"/>
    </location>
</feature>
<dbReference type="GO" id="GO:0007156">
    <property type="term" value="P:homophilic cell adhesion via plasma membrane adhesion molecules"/>
    <property type="evidence" value="ECO:0007669"/>
    <property type="project" value="InterPro"/>
</dbReference>
<dbReference type="Gene3D" id="2.60.40.60">
    <property type="entry name" value="Cadherins"/>
    <property type="match status" value="17"/>
</dbReference>
<feature type="domain" description="Cadherin" evidence="8">
    <location>
        <begin position="1374"/>
        <end position="1489"/>
    </location>
</feature>
<sequence>MASAGKPVRRLESLLGQWHTVQNRNEEWYSIVKRGEIYQKEYQEQAHARCGGKGTGSVVAAPRDHISLPSLTTKLVLLSKLRMGWSPPHQGPLIALLLLAAVLPLVLAAGLCGETNLPVSIPEYPFISYTDRPKISNTEQSNYRALLVPTDRSDLILTVGYDTNNPGDIPPNVTDVTYYPAFGSNPAGWYLSMLVGLDRDGTPSPDDDRNTLQFQLKCEDPNDDKALSYHVLQIQLEDRNDNPPTFQNIPYSITISELTPVGVTVFSTISTVDSDKGNNRLVRYQINTAANSLFSGTEIFTLASADSPFVVLKNPLDYEAMVARVTNPADAVYRLNITATDKPNNPVEALSSWTLLTLNITDGDDLGPQFVYPSCFTFSNKSCIRAKYDATIQSGLTGLIQNILPVPRYINNPTQNVVIKARDGDALNAAIQCYITDTNPPGYQNNFRVTTSQLGSTNEYQCNIEAEEQTYNRYINVAYITLTVAPSNLYSPELSTNSGAFVGYILENSVNMTQVKTTPTLGIPLRFVVSDRDLLSSDPVTRYDIVFSPAQQFGVDDNYNVVLQEPPLDYESRNVYNYIVTVRETDTTERRSSTVTLTVSVLDVNDNDPTVPSSLLNVTVREGDYSSGGQVLTQLAPPQAGTAETSLFLDNVDSIVDAVASRQRPGRWDQSGVYHTYCTEPNSSITKFRFQADALILQARVVMGEMYSLVTRVSDRGNPSRSTLVTVLVSVTPSGNQPPQFSSTNYTIYVSEGVPMFSSLWSIPIRDPENDPLTINITTFSNVFDTQRDAFNSPYLRNLVQLDRETTPQYVLMMQAIDSSRNTATALVTVYITDINDQAPMFSSPSYNFSIVENSPQGTAVGRVTAVDGDQPNTPFSTVTYSLQDPTFSDFQISSSTGEITSRGNMDYERTPSYVFNVWARDGGVNPHLAVVQVTINVIDVNDNAPIFQPNSYTFSVEEQRSPRDVGTVKATDLDAGSVQYQFVQPSDTKFTIDSTSGLIRTTQPLDYNVQQQYILYVTTSDGVITTNPVATCTVTVIVQDINNYSPEIRDMTKTYIILENAGPGTNILTINATDADPPNTRNSHITYSISTAAPSTCLPFYFVNGNTGALLVAGALKQAPDVCSLTLKAMDDGVVDGPRSSSVTVNVTIVRNIAPAFASNLTLPQIKADDQNFRYTVAATDPNTQRLKSSSQCLTPGTITILQSLLSDNKYQTSYTLEVQVEDGGGLTARQTVIIPVDRNLNVPRFTGQLNFVVNISETSQLLDTIVNVTGTDGDQSIWGQLSYRIIDDGSGTTSYFDVRTSGTNGEVYLKRSLAKSGRNQYVVVHDAKLIGTKFCGICITYVQAADGGIPSLTDIALVRVIVDRNQNAPTFSSTSTVIPITEDSSPGNIIGNCIATDADSFVANSLPENYKITYTSSATSNALAYFGVDPTNSNIFIRRDLVGDQSPSNGQYILVLTAVDSAQYPRSAPNSCTVTINVERNRYPPVWQNLPYDFTVTRQALAGSTVSNKILATDADAPGQYGQVRYRLVEQGVPGLFAINESTGLLVLNTSISTQSNNIFYLVVEAYNMGNRPQRIYERIIVRVDQNLFAPTIDFPGVSVGYKDTVEILETRPVNSAFYKVSASDADGSGPYGTVYYYLVSGQPVIEKFFQVNDQTGDVSLRSTVVDEPELLYQVLISARDRDSVPKSSTATATLSVSVYRNTYAPQFQNVASYATVINEDISVPSVVTRVTATDADKPNTYEQVSFKLIGDTFFNLFRINNAGEVTLYNSLRGITQDYFLLQVQAFDNGSPPLINETIFRITVNRNLKTPQWNDTNYEVNISSTQAVDSVLLNLRAYDSDTTAPYNQIEFFPINSSDPAFSWFQFSATGALSVRVPLYTDINKTSRFQWRMGVRDKGTPPQVQTQQATVTVNVFHNQRTPQFSNCPTTIAMKEDVPTGQSVYFITVTDQDTPLRIMAQDKGVPPLTSTCVVTVTVDHNLQSPAFQSQVYRAAVSECAPFGLSVLSVRATDGDKFSPYNQVTFTVANQYFAVETQSDGSGLIYLKGDLRTDPQNPSEYRVLVVATDGGRRTDNTTVTISVSRNMVNPTFVDVTNSNYNITIDNDVSISTPVYNAQATDSGNFSKLTFTLLGDTTALQNFVMDPSTGVISPSRSLLAQEGNYLLEMQVCDDGCPNKCAIKLLTVNVNRNRFSPVFASNSYAAVISEEASFGTSILSVTASDADVVAIYKKVSYELVAPNNLFDLNSVTGAITVKADLTKATLNTQSFDVSAIDGGGRRSTVNAQVVITIIRNNYDPVFSASSCSASLDPGTNTGTPVVTVSASDSDPDVLGNTNVPSYFGSASLSYSLIGDDGNQNKFAIGSNGQITLQISIANDSTETYRVRVQVRDGAKNYRSNIKVCSISVTRNQNSPQVLVAAPSTTILEIVNTGTIVQNISYTDADTSSPNNQVTFTLTGQPECISYFGILSNGGLYVRQDLVPDTRTQYICNIMATDLGSPARNSSNTGTVTISVVRNRAPSFDRSSYTGQINRDATDGAVITSFNCH</sequence>
<evidence type="ECO:0000256" key="5">
    <source>
        <dbReference type="ARBA" id="ARBA00022989"/>
    </source>
</evidence>
<dbReference type="SMART" id="SM00112">
    <property type="entry name" value="CA"/>
    <property type="match status" value="16"/>
</dbReference>
<feature type="domain" description="Cadherin" evidence="8">
    <location>
        <begin position="2300"/>
        <end position="2421"/>
    </location>
</feature>
<evidence type="ECO:0000313" key="9">
    <source>
        <dbReference type="EMBL" id="PVD37420.1"/>
    </source>
</evidence>
<dbReference type="Pfam" id="PF00028">
    <property type="entry name" value="Cadherin"/>
    <property type="match status" value="10"/>
</dbReference>
<dbReference type="PANTHER" id="PTHR24027:SF423">
    <property type="entry name" value="PROTOCADHERIN-16"/>
    <property type="match status" value="1"/>
</dbReference>
<evidence type="ECO:0000259" key="8">
    <source>
        <dbReference type="PROSITE" id="PS50268"/>
    </source>
</evidence>
<comment type="caution">
    <text evidence="9">The sequence shown here is derived from an EMBL/GenBank/DDBJ whole genome shotgun (WGS) entry which is preliminary data.</text>
</comment>
<feature type="domain" description="Cadherin" evidence="8">
    <location>
        <begin position="2415"/>
        <end position="2520"/>
    </location>
</feature>
<dbReference type="PROSITE" id="PS50268">
    <property type="entry name" value="CADHERIN_2"/>
    <property type="match status" value="19"/>
</dbReference>
<evidence type="ECO:0000256" key="2">
    <source>
        <dbReference type="ARBA" id="ARBA00022692"/>
    </source>
</evidence>
<feature type="domain" description="Cadherin" evidence="8">
    <location>
        <begin position="1816"/>
        <end position="1925"/>
    </location>
</feature>
<feature type="domain" description="Cadherin" evidence="8">
    <location>
        <begin position="1249"/>
        <end position="1373"/>
    </location>
</feature>
<organism evidence="9 10">
    <name type="scientific">Pomacea canaliculata</name>
    <name type="common">Golden apple snail</name>
    <dbReference type="NCBI Taxonomy" id="400727"/>
    <lineage>
        <taxon>Eukaryota</taxon>
        <taxon>Metazoa</taxon>
        <taxon>Spiralia</taxon>
        <taxon>Lophotrochozoa</taxon>
        <taxon>Mollusca</taxon>
        <taxon>Gastropoda</taxon>
        <taxon>Caenogastropoda</taxon>
        <taxon>Architaenioglossa</taxon>
        <taxon>Ampullarioidea</taxon>
        <taxon>Ampullariidae</taxon>
        <taxon>Pomacea</taxon>
    </lineage>
</organism>
<feature type="domain" description="Cadherin" evidence="8">
    <location>
        <begin position="497"/>
        <end position="611"/>
    </location>
</feature>
<dbReference type="SUPFAM" id="SSF49313">
    <property type="entry name" value="Cadherin-like"/>
    <property type="match status" value="19"/>
</dbReference>
<feature type="domain" description="Cadherin" evidence="8">
    <location>
        <begin position="1988"/>
        <end position="2091"/>
    </location>
</feature>
<gene>
    <name evidence="9" type="ORF">C0Q70_00010</name>
</gene>
<name>A0A2T7PVJ7_POMCA</name>
<feature type="domain" description="Cadherin" evidence="8">
    <location>
        <begin position="1050"/>
        <end position="1158"/>
    </location>
</feature>
<evidence type="ECO:0000256" key="3">
    <source>
        <dbReference type="ARBA" id="ARBA00022737"/>
    </source>
</evidence>
<feature type="domain" description="Cadherin" evidence="8">
    <location>
        <begin position="2095"/>
        <end position="2196"/>
    </location>
</feature>
<evidence type="ECO:0000313" key="10">
    <source>
        <dbReference type="Proteomes" id="UP000245119"/>
    </source>
</evidence>
<feature type="domain" description="Cadherin" evidence="8">
    <location>
        <begin position="247"/>
        <end position="370"/>
    </location>
</feature>
<keyword evidence="2" id="KW-0812">Transmembrane</keyword>
<feature type="domain" description="Cadherin" evidence="8">
    <location>
        <begin position="2197"/>
        <end position="2299"/>
    </location>
</feature>
<comment type="subcellular location">
    <subcellularLocation>
        <location evidence="1">Membrane</location>
    </subcellularLocation>
</comment>
<dbReference type="GO" id="GO:0016477">
    <property type="term" value="P:cell migration"/>
    <property type="evidence" value="ECO:0007669"/>
    <property type="project" value="TreeGrafter"/>
</dbReference>
<dbReference type="InterPro" id="IPR002126">
    <property type="entry name" value="Cadherin-like_dom"/>
</dbReference>
<dbReference type="InterPro" id="IPR015919">
    <property type="entry name" value="Cadherin-like_sf"/>
</dbReference>
<dbReference type="InterPro" id="IPR039808">
    <property type="entry name" value="Cadherin"/>
</dbReference>
<feature type="domain" description="Cadherin" evidence="8">
    <location>
        <begin position="705"/>
        <end position="741"/>
    </location>
</feature>
<keyword evidence="6" id="KW-0472">Membrane</keyword>
<dbReference type="OrthoDB" id="6141116at2759"/>
<dbReference type="PANTHER" id="PTHR24027">
    <property type="entry name" value="CADHERIN-23"/>
    <property type="match status" value="1"/>
</dbReference>
<dbReference type="PROSITE" id="PS00232">
    <property type="entry name" value="CADHERIN_1"/>
    <property type="match status" value="3"/>
</dbReference>
<keyword evidence="4 7" id="KW-0106">Calcium</keyword>
<dbReference type="STRING" id="400727.A0A2T7PVJ7"/>
<dbReference type="FunFam" id="2.60.40.60:FF:000020">
    <property type="entry name" value="Dachsous cadherin-related 1b"/>
    <property type="match status" value="2"/>
</dbReference>
<proteinExistence type="predicted"/>
<accession>A0A2T7PVJ7</accession>
<keyword evidence="10" id="KW-1185">Reference proteome</keyword>
<feature type="domain" description="Cadherin" evidence="8">
    <location>
        <begin position="843"/>
        <end position="948"/>
    </location>
</feature>
<evidence type="ECO:0000256" key="7">
    <source>
        <dbReference type="PROSITE-ProRule" id="PRU00043"/>
    </source>
</evidence>
<dbReference type="GO" id="GO:0008013">
    <property type="term" value="F:beta-catenin binding"/>
    <property type="evidence" value="ECO:0007669"/>
    <property type="project" value="TreeGrafter"/>
</dbReference>
<feature type="domain" description="Cadherin" evidence="8">
    <location>
        <begin position="949"/>
        <end position="1049"/>
    </location>
</feature>
<feature type="domain" description="Cadherin" evidence="8">
    <location>
        <begin position="1490"/>
        <end position="1595"/>
    </location>
</feature>
<dbReference type="GO" id="GO:0005509">
    <property type="term" value="F:calcium ion binding"/>
    <property type="evidence" value="ECO:0007669"/>
    <property type="project" value="UniProtKB-UniRule"/>
</dbReference>
<dbReference type="InterPro" id="IPR020894">
    <property type="entry name" value="Cadherin_CS"/>
</dbReference>
<feature type="domain" description="Cadherin" evidence="8">
    <location>
        <begin position="1712"/>
        <end position="1815"/>
    </location>
</feature>
<feature type="domain" description="Cadherin" evidence="8">
    <location>
        <begin position="742"/>
        <end position="842"/>
    </location>
</feature>
<evidence type="ECO:0000256" key="1">
    <source>
        <dbReference type="ARBA" id="ARBA00004370"/>
    </source>
</evidence>
<evidence type="ECO:0000256" key="6">
    <source>
        <dbReference type="ARBA" id="ARBA00023136"/>
    </source>
</evidence>
<dbReference type="GO" id="GO:0016342">
    <property type="term" value="C:catenin complex"/>
    <property type="evidence" value="ECO:0007669"/>
    <property type="project" value="TreeGrafter"/>
</dbReference>
<reference evidence="9 10" key="1">
    <citation type="submission" date="2018-04" db="EMBL/GenBank/DDBJ databases">
        <title>The genome of golden apple snail Pomacea canaliculata provides insight into stress tolerance and invasive adaptation.</title>
        <authorList>
            <person name="Liu C."/>
            <person name="Liu B."/>
            <person name="Ren Y."/>
            <person name="Zhang Y."/>
            <person name="Wang H."/>
            <person name="Li S."/>
            <person name="Jiang F."/>
            <person name="Yin L."/>
            <person name="Zhang G."/>
            <person name="Qian W."/>
            <person name="Fan W."/>
        </authorList>
    </citation>
    <scope>NUCLEOTIDE SEQUENCE [LARGE SCALE GENOMIC DNA]</scope>
    <source>
        <strain evidence="9">SZHN2017</strain>
        <tissue evidence="9">Muscle</tissue>
    </source>
</reference>
<evidence type="ECO:0000256" key="4">
    <source>
        <dbReference type="ARBA" id="ARBA00022837"/>
    </source>
</evidence>
<dbReference type="Proteomes" id="UP000245119">
    <property type="component" value="Linkage Group LG1"/>
</dbReference>
<dbReference type="GO" id="GO:0045296">
    <property type="term" value="F:cadherin binding"/>
    <property type="evidence" value="ECO:0007669"/>
    <property type="project" value="TreeGrafter"/>
</dbReference>
<feature type="domain" description="Cadherin" evidence="8">
    <location>
        <begin position="1607"/>
        <end position="1710"/>
    </location>
</feature>
<protein>
    <recommendedName>
        <fullName evidence="8">Cadherin domain-containing protein</fullName>
    </recommendedName>
</protein>
<dbReference type="CDD" id="cd11304">
    <property type="entry name" value="Cadherin_repeat"/>
    <property type="match status" value="16"/>
</dbReference>
<dbReference type="EMBL" id="PZQS01000001">
    <property type="protein sequence ID" value="PVD37420.1"/>
    <property type="molecule type" value="Genomic_DNA"/>
</dbReference>
<keyword evidence="5" id="KW-1133">Transmembrane helix</keyword>
<keyword evidence="3" id="KW-0677">Repeat</keyword>